<protein>
    <submittedName>
        <fullName evidence="3">Metallophosphoesterase family protein</fullName>
    </submittedName>
</protein>
<dbReference type="InterPro" id="IPR029052">
    <property type="entry name" value="Metallo-depent_PP-like"/>
</dbReference>
<gene>
    <name evidence="3" type="ORF">ACFQFQ_22885</name>
</gene>
<accession>A0ABW2B7G1</accession>
<comment type="similarity">
    <text evidence="1">Belongs to the metallophosphoesterase superfamily. YfcE family.</text>
</comment>
<dbReference type="EMBL" id="JBHSWG010000003">
    <property type="protein sequence ID" value="MFC6761670.1"/>
    <property type="molecule type" value="Genomic_DNA"/>
</dbReference>
<keyword evidence="4" id="KW-1185">Reference proteome</keyword>
<name>A0ABW2B7G1_9RHOB</name>
<dbReference type="Pfam" id="PF12850">
    <property type="entry name" value="Metallophos_2"/>
    <property type="match status" value="1"/>
</dbReference>
<dbReference type="InterPro" id="IPR051693">
    <property type="entry name" value="UPF0046_metallophosphoest"/>
</dbReference>
<evidence type="ECO:0000313" key="4">
    <source>
        <dbReference type="Proteomes" id="UP001596353"/>
    </source>
</evidence>
<evidence type="ECO:0000259" key="2">
    <source>
        <dbReference type="Pfam" id="PF12850"/>
    </source>
</evidence>
<comment type="caution">
    <text evidence="3">The sequence shown here is derived from an EMBL/GenBank/DDBJ whole genome shotgun (WGS) entry which is preliminary data.</text>
</comment>
<feature type="domain" description="Calcineurin-like phosphoesterase" evidence="2">
    <location>
        <begin position="1"/>
        <end position="191"/>
    </location>
</feature>
<evidence type="ECO:0000313" key="3">
    <source>
        <dbReference type="EMBL" id="MFC6761670.1"/>
    </source>
</evidence>
<dbReference type="SUPFAM" id="SSF56300">
    <property type="entry name" value="Metallo-dependent phosphatases"/>
    <property type="match status" value="1"/>
</dbReference>
<proteinExistence type="inferred from homology"/>
<dbReference type="Gene3D" id="3.60.21.10">
    <property type="match status" value="1"/>
</dbReference>
<dbReference type="Proteomes" id="UP001596353">
    <property type="component" value="Unassembled WGS sequence"/>
</dbReference>
<dbReference type="InterPro" id="IPR024654">
    <property type="entry name" value="Calcineurin-like_PHP_lpxH"/>
</dbReference>
<sequence>MKILAFSDLHRDRAIAQRIVAASVDADVLVGAGDFAMRGIGLSDTLDILKGVRVPLIVVSGNHDNSKELREACEATSMLRYLDGDGATFGGVIFFGIGREIPFQKNAPWSESYSEQQADEALQACPEGAVLVSHAPPFGIVDHQADGRHDGSQALLDALTQKKPRLHLCGHIHHCAGQSAVLNQTRIFNLGPSLTFVEI</sequence>
<evidence type="ECO:0000256" key="1">
    <source>
        <dbReference type="ARBA" id="ARBA00008950"/>
    </source>
</evidence>
<reference evidence="4" key="1">
    <citation type="journal article" date="2019" name="Int. J. Syst. Evol. Microbiol.">
        <title>The Global Catalogue of Microorganisms (GCM) 10K type strain sequencing project: providing services to taxonomists for standard genome sequencing and annotation.</title>
        <authorList>
            <consortium name="The Broad Institute Genomics Platform"/>
            <consortium name="The Broad Institute Genome Sequencing Center for Infectious Disease"/>
            <person name="Wu L."/>
            <person name="Ma J."/>
        </authorList>
    </citation>
    <scope>NUCLEOTIDE SEQUENCE [LARGE SCALE GENOMIC DNA]</scope>
    <source>
        <strain evidence="4">CCUG 66188</strain>
    </source>
</reference>
<organism evidence="3 4">
    <name type="scientific">Sulfitobacter porphyrae</name>
    <dbReference type="NCBI Taxonomy" id="1246864"/>
    <lineage>
        <taxon>Bacteria</taxon>
        <taxon>Pseudomonadati</taxon>
        <taxon>Pseudomonadota</taxon>
        <taxon>Alphaproteobacteria</taxon>
        <taxon>Rhodobacterales</taxon>
        <taxon>Roseobacteraceae</taxon>
        <taxon>Sulfitobacter</taxon>
    </lineage>
</organism>
<dbReference type="PANTHER" id="PTHR12905">
    <property type="entry name" value="METALLOPHOSPHOESTERASE"/>
    <property type="match status" value="1"/>
</dbReference>
<dbReference type="PANTHER" id="PTHR12905:SF0">
    <property type="entry name" value="CALCINEURIN-LIKE PHOSPHOESTERASE DOMAIN-CONTAINING PROTEIN"/>
    <property type="match status" value="1"/>
</dbReference>